<dbReference type="eggNOG" id="ENOG502N57U">
    <property type="taxonomic scope" value="Archaea"/>
</dbReference>
<name>D3DYK6_METRM</name>
<dbReference type="HOGENOM" id="CLU_117225_0_0_2"/>
<dbReference type="AlphaFoldDB" id="D3DYK6"/>
<sequence length="175" mass="20514">MIDESILNLFKDEKIRSIWDDKTGDYYYSIVDLISIITESKNPDKYWSDLKRKMKKDEYNLLNKYIVQMEMPSSNGKMRLTDAGDIETVLRIIQAVPSPNAEPYKEWLAQVANECLEEYINPELAIEMAIGAYRKKGYSEEWISRKLFSMEIRNGLKKEGFKEKTNREHVLDSLA</sequence>
<organism evidence="2 3">
    <name type="scientific">Methanobrevibacter ruminantium (strain ATCC 35063 / DSM 1093 / JCM 13430 / OCM 146 / M1)</name>
    <name type="common">Methanobacterium ruminantium</name>
    <dbReference type="NCBI Taxonomy" id="634498"/>
    <lineage>
        <taxon>Archaea</taxon>
        <taxon>Methanobacteriati</taxon>
        <taxon>Methanobacteriota</taxon>
        <taxon>Methanomada group</taxon>
        <taxon>Methanobacteria</taxon>
        <taxon>Methanobacteriales</taxon>
        <taxon>Methanobacteriaceae</taxon>
        <taxon>Methanobrevibacter</taxon>
    </lineage>
</organism>
<gene>
    <name evidence="2" type="ordered locus">mru_0074</name>
</gene>
<evidence type="ECO:0000259" key="1">
    <source>
        <dbReference type="SMART" id="SM01040"/>
    </source>
</evidence>
<protein>
    <recommendedName>
        <fullName evidence="1">Bro-N domain-containing protein</fullName>
    </recommendedName>
</protein>
<dbReference type="RefSeq" id="WP_012954882.1">
    <property type="nucleotide sequence ID" value="NC_013790.1"/>
</dbReference>
<accession>D3DYK6</accession>
<feature type="domain" description="Bro-N" evidence="1">
    <location>
        <begin position="14"/>
        <end position="114"/>
    </location>
</feature>
<evidence type="ECO:0000313" key="3">
    <source>
        <dbReference type="Proteomes" id="UP000008680"/>
    </source>
</evidence>
<evidence type="ECO:0000313" key="2">
    <source>
        <dbReference type="EMBL" id="ADC45926.1"/>
    </source>
</evidence>
<reference evidence="2 3" key="1">
    <citation type="journal article" date="2010" name="PLoS ONE">
        <title>The genome sequence of the rumen methanogen Methanobrevibacter ruminantium reveals new possibilities for controlling ruminant methane emissions.</title>
        <authorList>
            <person name="Leahy S.C."/>
            <person name="Kelly W.J."/>
            <person name="Altermann E."/>
            <person name="Ronimus R.S."/>
            <person name="Yeoman C.J."/>
            <person name="Pacheco D.M."/>
            <person name="Li D."/>
            <person name="Kong Z."/>
            <person name="McTavish S."/>
            <person name="Sang C."/>
            <person name="Lambie S.C."/>
            <person name="Janssen P.H."/>
            <person name="Dey D."/>
            <person name="Attwood G.T."/>
        </authorList>
    </citation>
    <scope>NUCLEOTIDE SEQUENCE [LARGE SCALE GENOMIC DNA]</scope>
    <source>
        <strain evidence="3">ATCC 35063 / DSM 1093 / JCM 13430 / OCM 146 / M1</strain>
    </source>
</reference>
<dbReference type="EMBL" id="CP001719">
    <property type="protein sequence ID" value="ADC45926.1"/>
    <property type="molecule type" value="Genomic_DNA"/>
</dbReference>
<dbReference type="Pfam" id="PF02498">
    <property type="entry name" value="Bro-N"/>
    <property type="match status" value="1"/>
</dbReference>
<dbReference type="Proteomes" id="UP000008680">
    <property type="component" value="Chromosome"/>
</dbReference>
<dbReference type="InterPro" id="IPR003497">
    <property type="entry name" value="BRO_N_domain"/>
</dbReference>
<dbReference type="GeneID" id="8769692"/>
<dbReference type="KEGG" id="mru:mru_0074"/>
<keyword evidence="3" id="KW-1185">Reference proteome</keyword>
<dbReference type="SMART" id="SM01040">
    <property type="entry name" value="Bro-N"/>
    <property type="match status" value="1"/>
</dbReference>
<dbReference type="PATRIC" id="fig|634498.28.peg.78"/>
<proteinExistence type="predicted"/>
<dbReference type="OrthoDB" id="147774at2157"/>